<dbReference type="InterPro" id="IPR009061">
    <property type="entry name" value="DNA-bd_dom_put_sf"/>
</dbReference>
<evidence type="ECO:0000256" key="3">
    <source>
        <dbReference type="ARBA" id="ARBA00023242"/>
    </source>
</evidence>
<dbReference type="EMBL" id="MNUE01000070">
    <property type="protein sequence ID" value="OJD29890.1"/>
    <property type="molecule type" value="Genomic_DNA"/>
</dbReference>
<proteinExistence type="predicted"/>
<keyword evidence="4" id="KW-0175">Coiled coil</keyword>
<dbReference type="GO" id="GO:0006284">
    <property type="term" value="P:base-excision repair"/>
    <property type="evidence" value="ECO:0007669"/>
    <property type="project" value="TreeGrafter"/>
</dbReference>
<dbReference type="NCBIfam" id="TIGR00598">
    <property type="entry name" value="rad14"/>
    <property type="match status" value="1"/>
</dbReference>
<evidence type="ECO:0000256" key="4">
    <source>
        <dbReference type="SAM" id="Coils"/>
    </source>
</evidence>
<comment type="caution">
    <text evidence="7">The sequence shown here is derived from an EMBL/GenBank/DDBJ whole genome shotgun (WGS) entry which is preliminary data.</text>
</comment>
<dbReference type="GO" id="GO:0000110">
    <property type="term" value="C:nucleotide-excision repair factor 1 complex"/>
    <property type="evidence" value="ECO:0007669"/>
    <property type="project" value="TreeGrafter"/>
</dbReference>
<dbReference type="SUPFAM" id="SSF46955">
    <property type="entry name" value="Putative DNA-binding domain"/>
    <property type="match status" value="1"/>
</dbReference>
<dbReference type="InterPro" id="IPR022656">
    <property type="entry name" value="XPA_C"/>
</dbReference>
<dbReference type="Pfam" id="PF05181">
    <property type="entry name" value="XPA_C"/>
    <property type="match status" value="1"/>
</dbReference>
<feature type="compositionally biased region" description="Low complexity" evidence="5">
    <location>
        <begin position="91"/>
        <end position="100"/>
    </location>
</feature>
<gene>
    <name evidence="7" type="ORF">BKCO1_7000040</name>
</gene>
<dbReference type="GO" id="GO:1901255">
    <property type="term" value="P:nucleotide-excision repair involved in interstrand cross-link repair"/>
    <property type="evidence" value="ECO:0007669"/>
    <property type="project" value="TreeGrafter"/>
</dbReference>
<evidence type="ECO:0000259" key="6">
    <source>
        <dbReference type="Pfam" id="PF05181"/>
    </source>
</evidence>
<sequence length="418" mass="46403">MSSSSARRPITPPPQTTNKPGNLPAAPLTPEQVRQLEISRLKAKALRAQADTETAAAAATSSSAHAGQKRPHSAISTTTTRVAARNHRDGTSATAGTAGRIAATTMTAPSDNAYVRPAKKFEKSSYIEYDLSAMTDTKGGFLSTADDPHNKALNSGLARGDRDAEEQRPPHMTMAEWQRHQLLKKLRAAKAGPFEPGISVLDNDGDAGKRRTCRECAVSREIDFQWLDVFGVAVCAACKERHPERYSLLTKTEAREDYLLTDPELRDEELFPRLEKPNPRSATYHSMQLFLRCQLEEYAFSARKWGSAKALDEEFARREAEKKERKEKKFKNKLEDLKKRTRVEAYKRSRQVGAAVGDGIGLDGTSGGGRPTAQFGDKVSGRFDRHEHEWGRAVEDPETGLTKKRCIECAMEVEELEF</sequence>
<dbReference type="InterPro" id="IPR037129">
    <property type="entry name" value="XPA_sf"/>
</dbReference>
<feature type="region of interest" description="Disordered" evidence="5">
    <location>
        <begin position="44"/>
        <end position="100"/>
    </location>
</feature>
<feature type="compositionally biased region" description="Low complexity" evidence="5">
    <location>
        <begin position="46"/>
        <end position="66"/>
    </location>
</feature>
<keyword evidence="2" id="KW-0862">Zinc</keyword>
<feature type="domain" description="XPA C-terminal" evidence="6">
    <location>
        <begin position="245"/>
        <end position="294"/>
    </location>
</feature>
<feature type="region of interest" description="Disordered" evidence="5">
    <location>
        <begin position="1"/>
        <end position="32"/>
    </location>
</feature>
<evidence type="ECO:0000313" key="8">
    <source>
        <dbReference type="Proteomes" id="UP000183809"/>
    </source>
</evidence>
<dbReference type="PANTHER" id="PTHR10142">
    <property type="entry name" value="DNA REPAIR PROTEIN COMPLEMENTING XP-A CELLS"/>
    <property type="match status" value="1"/>
</dbReference>
<dbReference type="GeneID" id="31018775"/>
<feature type="coiled-coil region" evidence="4">
    <location>
        <begin position="313"/>
        <end position="340"/>
    </location>
</feature>
<dbReference type="GO" id="GO:0070914">
    <property type="term" value="P:UV-damage excision repair"/>
    <property type="evidence" value="ECO:0007669"/>
    <property type="project" value="TreeGrafter"/>
</dbReference>
<keyword evidence="8" id="KW-1185">Reference proteome</keyword>
<dbReference type="Proteomes" id="UP000183809">
    <property type="component" value="Unassembled WGS sequence"/>
</dbReference>
<dbReference type="RefSeq" id="XP_020126150.1">
    <property type="nucleotide sequence ID" value="XM_020278514.1"/>
</dbReference>
<evidence type="ECO:0000256" key="2">
    <source>
        <dbReference type="ARBA" id="ARBA00022833"/>
    </source>
</evidence>
<dbReference type="Gene3D" id="3.90.530.10">
    <property type="entry name" value="XPA C-terminal domain"/>
    <property type="match status" value="1"/>
</dbReference>
<reference evidence="7 8" key="1">
    <citation type="submission" date="2016-10" db="EMBL/GenBank/DDBJ databases">
        <title>Proteomics and genomics reveal pathogen-plant mechanisms compatible with a hemibiotrophic lifestyle of Diplodia corticola.</title>
        <authorList>
            <person name="Fernandes I."/>
            <person name="De Jonge R."/>
            <person name="Van De Peer Y."/>
            <person name="Devreese B."/>
            <person name="Alves A."/>
            <person name="Esteves A.C."/>
        </authorList>
    </citation>
    <scope>NUCLEOTIDE SEQUENCE [LARGE SCALE GENOMIC DNA]</scope>
    <source>
        <strain evidence="7 8">CBS 112549</strain>
    </source>
</reference>
<dbReference type="STRING" id="236234.A0A1J9QPB3"/>
<feature type="compositionally biased region" description="Gly residues" evidence="5">
    <location>
        <begin position="357"/>
        <end position="370"/>
    </location>
</feature>
<keyword evidence="3" id="KW-0539">Nucleus</keyword>
<dbReference type="InterPro" id="IPR000465">
    <property type="entry name" value="XPA/RAD14"/>
</dbReference>
<dbReference type="PANTHER" id="PTHR10142:SF0">
    <property type="entry name" value="DNA REPAIR PROTEIN COMPLEMENTING XP-A CELLS"/>
    <property type="match status" value="1"/>
</dbReference>
<comment type="subcellular location">
    <subcellularLocation>
        <location evidence="1">Nucleus</location>
    </subcellularLocation>
</comment>
<dbReference type="AlphaFoldDB" id="A0A1J9QPB3"/>
<protein>
    <submittedName>
        <fullName evidence="7">Dna repair protein rad14</fullName>
    </submittedName>
</protein>
<dbReference type="OrthoDB" id="5368863at2759"/>
<evidence type="ECO:0000256" key="1">
    <source>
        <dbReference type="ARBA" id="ARBA00004123"/>
    </source>
</evidence>
<name>A0A1J9QPB3_9PEZI</name>
<evidence type="ECO:0000256" key="5">
    <source>
        <dbReference type="SAM" id="MobiDB-lite"/>
    </source>
</evidence>
<dbReference type="GO" id="GO:0003684">
    <property type="term" value="F:damaged DNA binding"/>
    <property type="evidence" value="ECO:0007669"/>
    <property type="project" value="InterPro"/>
</dbReference>
<feature type="region of interest" description="Disordered" evidence="5">
    <location>
        <begin position="357"/>
        <end position="378"/>
    </location>
</feature>
<accession>A0A1J9QPB3</accession>
<evidence type="ECO:0000313" key="7">
    <source>
        <dbReference type="EMBL" id="OJD29890.1"/>
    </source>
</evidence>
<dbReference type="CDD" id="cd21077">
    <property type="entry name" value="DBD_Rad14"/>
    <property type="match status" value="1"/>
</dbReference>
<dbReference type="GO" id="GO:0000715">
    <property type="term" value="P:nucleotide-excision repair, DNA damage recognition"/>
    <property type="evidence" value="ECO:0007669"/>
    <property type="project" value="TreeGrafter"/>
</dbReference>
<organism evidence="7 8">
    <name type="scientific">Diplodia corticola</name>
    <dbReference type="NCBI Taxonomy" id="236234"/>
    <lineage>
        <taxon>Eukaryota</taxon>
        <taxon>Fungi</taxon>
        <taxon>Dikarya</taxon>
        <taxon>Ascomycota</taxon>
        <taxon>Pezizomycotina</taxon>
        <taxon>Dothideomycetes</taxon>
        <taxon>Dothideomycetes incertae sedis</taxon>
        <taxon>Botryosphaeriales</taxon>
        <taxon>Botryosphaeriaceae</taxon>
        <taxon>Diplodia</taxon>
    </lineage>
</organism>